<proteinExistence type="predicted"/>
<comment type="caution">
    <text evidence="17">The sequence shown here is derived from an EMBL/GenBank/DDBJ whole genome shotgun (WGS) entry which is preliminary data.</text>
</comment>
<reference evidence="18" key="1">
    <citation type="journal article" date="2019" name="Int. J. Syst. Evol. Microbiol.">
        <title>The Global Catalogue of Microorganisms (GCM) 10K type strain sequencing project: providing services to taxonomists for standard genome sequencing and annotation.</title>
        <authorList>
            <consortium name="The Broad Institute Genomics Platform"/>
            <consortium name="The Broad Institute Genome Sequencing Center for Infectious Disease"/>
            <person name="Wu L."/>
            <person name="Ma J."/>
        </authorList>
    </citation>
    <scope>NUCLEOTIDE SEQUENCE [LARGE SCALE GENOMIC DNA]</scope>
    <source>
        <strain evidence="18">NBRC 102146</strain>
    </source>
</reference>
<organism evidence="17 18">
    <name type="scientific">Sphingomonas astaxanthinifaciens DSM 22298</name>
    <dbReference type="NCBI Taxonomy" id="1123267"/>
    <lineage>
        <taxon>Bacteria</taxon>
        <taxon>Pseudomonadati</taxon>
        <taxon>Pseudomonadota</taxon>
        <taxon>Alphaproteobacteria</taxon>
        <taxon>Sphingomonadales</taxon>
        <taxon>Sphingomonadaceae</taxon>
        <taxon>Sphingomonas</taxon>
    </lineage>
</organism>
<evidence type="ECO:0000256" key="14">
    <source>
        <dbReference type="PROSITE-ProRule" id="PRU01091"/>
    </source>
</evidence>
<keyword evidence="3" id="KW-0808">Transferase</keyword>
<dbReference type="InterPro" id="IPR016032">
    <property type="entry name" value="Sig_transdc_resp-reg_C-effctor"/>
</dbReference>
<dbReference type="PANTHER" id="PTHR45569:SF1">
    <property type="entry name" value="SENSOR PROTEIN KDPD"/>
    <property type="match status" value="1"/>
</dbReference>
<evidence type="ECO:0000256" key="8">
    <source>
        <dbReference type="ARBA" id="ARBA00022989"/>
    </source>
</evidence>
<protein>
    <recommendedName>
        <fullName evidence="16">OmpR/PhoB-type domain-containing protein</fullName>
    </recommendedName>
</protein>
<dbReference type="CDD" id="cd00383">
    <property type="entry name" value="trans_reg_C"/>
    <property type="match status" value="1"/>
</dbReference>
<dbReference type="InterPro" id="IPR036388">
    <property type="entry name" value="WH-like_DNA-bd_sf"/>
</dbReference>
<evidence type="ECO:0000256" key="12">
    <source>
        <dbReference type="ARBA" id="ARBA00023136"/>
    </source>
</evidence>
<keyword evidence="13" id="KW-0804">Transcription</keyword>
<keyword evidence="18" id="KW-1185">Reference proteome</keyword>
<dbReference type="SMART" id="SM00862">
    <property type="entry name" value="Trans_reg_C"/>
    <property type="match status" value="1"/>
</dbReference>
<evidence type="ECO:0000256" key="4">
    <source>
        <dbReference type="ARBA" id="ARBA00022692"/>
    </source>
</evidence>
<evidence type="ECO:0000256" key="2">
    <source>
        <dbReference type="ARBA" id="ARBA00022553"/>
    </source>
</evidence>
<dbReference type="InterPro" id="IPR025201">
    <property type="entry name" value="KdpD_TM"/>
</dbReference>
<evidence type="ECO:0000313" key="18">
    <source>
        <dbReference type="Proteomes" id="UP001156703"/>
    </source>
</evidence>
<dbReference type="Gene3D" id="1.20.120.620">
    <property type="entry name" value="Backbone structure of the membrane domain of e. Coli histidine kinase receptor kdpd"/>
    <property type="match status" value="1"/>
</dbReference>
<dbReference type="InterPro" id="IPR038318">
    <property type="entry name" value="KdpD_sf"/>
</dbReference>
<dbReference type="InterPro" id="IPR052023">
    <property type="entry name" value="Histidine_kinase_KdpD"/>
</dbReference>
<evidence type="ECO:0000256" key="3">
    <source>
        <dbReference type="ARBA" id="ARBA00022679"/>
    </source>
</evidence>
<feature type="DNA-binding region" description="OmpR/PhoB-type" evidence="14">
    <location>
        <begin position="360"/>
        <end position="459"/>
    </location>
</feature>
<comment type="subcellular location">
    <subcellularLocation>
        <location evidence="1">Membrane</location>
        <topology evidence="1">Multi-pass membrane protein</topology>
    </subcellularLocation>
</comment>
<dbReference type="InterPro" id="IPR001867">
    <property type="entry name" value="OmpR/PhoB-type_DNA-bd"/>
</dbReference>
<keyword evidence="9" id="KW-0902">Two-component regulatory system</keyword>
<evidence type="ECO:0000256" key="5">
    <source>
        <dbReference type="ARBA" id="ARBA00022741"/>
    </source>
</evidence>
<evidence type="ECO:0000256" key="11">
    <source>
        <dbReference type="ARBA" id="ARBA00023125"/>
    </source>
</evidence>
<evidence type="ECO:0000256" key="7">
    <source>
        <dbReference type="ARBA" id="ARBA00022840"/>
    </source>
</evidence>
<dbReference type="Gene3D" id="3.30.450.40">
    <property type="match status" value="1"/>
</dbReference>
<keyword evidence="7" id="KW-0067">ATP-binding</keyword>
<dbReference type="Proteomes" id="UP001156703">
    <property type="component" value="Unassembled WGS sequence"/>
</dbReference>
<keyword evidence="12 15" id="KW-0472">Membrane</keyword>
<evidence type="ECO:0000256" key="10">
    <source>
        <dbReference type="ARBA" id="ARBA00023015"/>
    </source>
</evidence>
<dbReference type="Pfam" id="PF00486">
    <property type="entry name" value="Trans_reg_C"/>
    <property type="match status" value="1"/>
</dbReference>
<keyword evidence="6" id="KW-0418">Kinase</keyword>
<feature type="transmembrane region" description="Helical" evidence="15">
    <location>
        <begin position="36"/>
        <end position="54"/>
    </location>
</feature>
<evidence type="ECO:0000313" key="17">
    <source>
        <dbReference type="EMBL" id="GLR47333.1"/>
    </source>
</evidence>
<dbReference type="RefSeq" id="WP_029941329.1">
    <property type="nucleotide sequence ID" value="NZ_BSOO01000007.1"/>
</dbReference>
<accession>A0ABQ5Z3M6</accession>
<feature type="domain" description="OmpR/PhoB-type" evidence="16">
    <location>
        <begin position="360"/>
        <end position="459"/>
    </location>
</feature>
<sequence>MKEGREIDPFPLDEVAGQAHLVERHWTAGVPALRRYFEALLMVAAVTLLGLVIAPRWGTSAVDLLFLPAVIVAAIRGGRGASLLAAAASTLAYNFFFTAPRLSLRIDDPTEFATVLVLFGVALVTSQLAASVRREAEAARAHAERNATIAGLARRLLGCTSEEDVLAASTVELAKVFGGNAVLVGGPPARLLGSSPPGVQLTPSDIATAGLVLDTGQPAGRGLDRALPVEWQFHPIRSGETVLAVAGLARDDGAPAVVADQFALLGSLLDQVALALERSRLERDAQEFARTRERDRVRSALLASIGDDLRPPLKAITDASRQLRREGEARRELLSEIDAAGAKLDRYLTGLADLGSDEPQRPVSIGDVTIDLFQRSVSRGGRAVRLTPKEFGILAELAKHRGRVLTHAHLLRAVWGPAQEKHTDYLRVAVRGLRQKLEADPAHPALIINEPAVGYRLASETPALAGTD</sequence>
<evidence type="ECO:0000256" key="1">
    <source>
        <dbReference type="ARBA" id="ARBA00004141"/>
    </source>
</evidence>
<keyword evidence="2" id="KW-0597">Phosphoprotein</keyword>
<dbReference type="SUPFAM" id="SSF46894">
    <property type="entry name" value="C-terminal effector domain of the bipartite response regulators"/>
    <property type="match status" value="1"/>
</dbReference>
<dbReference type="PANTHER" id="PTHR45569">
    <property type="entry name" value="SENSOR PROTEIN KDPD"/>
    <property type="match status" value="1"/>
</dbReference>
<gene>
    <name evidence="17" type="ORF">GCM10007925_10440</name>
</gene>
<evidence type="ECO:0000256" key="13">
    <source>
        <dbReference type="ARBA" id="ARBA00023163"/>
    </source>
</evidence>
<evidence type="ECO:0000256" key="6">
    <source>
        <dbReference type="ARBA" id="ARBA00022777"/>
    </source>
</evidence>
<evidence type="ECO:0000256" key="15">
    <source>
        <dbReference type="SAM" id="Phobius"/>
    </source>
</evidence>
<keyword evidence="11 14" id="KW-0238">DNA-binding</keyword>
<dbReference type="Gene3D" id="1.10.10.10">
    <property type="entry name" value="Winged helix-like DNA-binding domain superfamily/Winged helix DNA-binding domain"/>
    <property type="match status" value="1"/>
</dbReference>
<dbReference type="SUPFAM" id="SSF55781">
    <property type="entry name" value="GAF domain-like"/>
    <property type="match status" value="1"/>
</dbReference>
<dbReference type="PROSITE" id="PS51755">
    <property type="entry name" value="OMPR_PHOB"/>
    <property type="match status" value="1"/>
</dbReference>
<keyword evidence="5" id="KW-0547">Nucleotide-binding</keyword>
<name>A0ABQ5Z3M6_9SPHN</name>
<dbReference type="InterPro" id="IPR029016">
    <property type="entry name" value="GAF-like_dom_sf"/>
</dbReference>
<evidence type="ECO:0000259" key="16">
    <source>
        <dbReference type="PROSITE" id="PS51755"/>
    </source>
</evidence>
<keyword evidence="10" id="KW-0805">Transcription regulation</keyword>
<keyword evidence="8 15" id="KW-1133">Transmembrane helix</keyword>
<dbReference type="Pfam" id="PF13493">
    <property type="entry name" value="DUF4118"/>
    <property type="match status" value="1"/>
</dbReference>
<dbReference type="EMBL" id="BSOO01000007">
    <property type="protein sequence ID" value="GLR47333.1"/>
    <property type="molecule type" value="Genomic_DNA"/>
</dbReference>
<keyword evidence="4 15" id="KW-0812">Transmembrane</keyword>
<evidence type="ECO:0000256" key="9">
    <source>
        <dbReference type="ARBA" id="ARBA00023012"/>
    </source>
</evidence>